<dbReference type="SMART" id="SM00532">
    <property type="entry name" value="LIGANc"/>
    <property type="match status" value="1"/>
</dbReference>
<proteinExistence type="inferred from homology"/>
<evidence type="ECO:0000256" key="10">
    <source>
        <dbReference type="ARBA" id="ARBA00034005"/>
    </source>
</evidence>
<dbReference type="Pfam" id="PF01653">
    <property type="entry name" value="DNA_ligase_aden"/>
    <property type="match status" value="1"/>
</dbReference>
<dbReference type="Pfam" id="PF03120">
    <property type="entry name" value="OB_DNA_ligase"/>
    <property type="match status" value="1"/>
</dbReference>
<evidence type="ECO:0000256" key="4">
    <source>
        <dbReference type="ARBA" id="ARBA00022763"/>
    </source>
</evidence>
<evidence type="ECO:0000256" key="5">
    <source>
        <dbReference type="ARBA" id="ARBA00022833"/>
    </source>
</evidence>
<dbReference type="PIRSF" id="PIRSF001604">
    <property type="entry name" value="LigA"/>
    <property type="match status" value="1"/>
</dbReference>
<dbReference type="HAMAP" id="MF_01588">
    <property type="entry name" value="DNA_ligase_A"/>
    <property type="match status" value="1"/>
</dbReference>
<reference evidence="13 14" key="1">
    <citation type="submission" date="2021-10" db="EMBL/GenBank/DDBJ databases">
        <title>Anaerobic single-cell dispensing facilitates the cultivation of human gut bacteria.</title>
        <authorList>
            <person name="Afrizal A."/>
        </authorList>
    </citation>
    <scope>NUCLEOTIDE SEQUENCE [LARGE SCALE GENOMIC DNA]</scope>
    <source>
        <strain evidence="13 14">CLA-AA-H232</strain>
    </source>
</reference>
<comment type="cofactor">
    <cofactor evidence="11">
        <name>Mg(2+)</name>
        <dbReference type="ChEBI" id="CHEBI:18420"/>
    </cofactor>
    <cofactor evidence="11">
        <name>Mn(2+)</name>
        <dbReference type="ChEBI" id="CHEBI:29035"/>
    </cofactor>
</comment>
<organism evidence="13 14">
    <name type="scientific">Hominilimicola fabiformis</name>
    <dbReference type="NCBI Taxonomy" id="2885356"/>
    <lineage>
        <taxon>Bacteria</taxon>
        <taxon>Bacillati</taxon>
        <taxon>Bacillota</taxon>
        <taxon>Clostridia</taxon>
        <taxon>Eubacteriales</taxon>
        <taxon>Oscillospiraceae</taxon>
        <taxon>Hominilimicola</taxon>
    </lineage>
</organism>
<comment type="caution">
    <text evidence="13">The sequence shown here is derived from an EMBL/GenBank/DDBJ whole genome shotgun (WGS) entry which is preliminary data.</text>
</comment>
<feature type="binding site" evidence="11">
    <location>
        <position position="291"/>
    </location>
    <ligand>
        <name>NAD(+)</name>
        <dbReference type="ChEBI" id="CHEBI:57540"/>
    </ligand>
</feature>
<evidence type="ECO:0000313" key="13">
    <source>
        <dbReference type="EMBL" id="MCC2210067.1"/>
    </source>
</evidence>
<dbReference type="InterPro" id="IPR013840">
    <property type="entry name" value="DNAligase_N"/>
</dbReference>
<feature type="active site" description="N6-AMP-lysine intermediate" evidence="11">
    <location>
        <position position="97"/>
    </location>
</feature>
<dbReference type="SUPFAM" id="SSF47781">
    <property type="entry name" value="RuvA domain 2-like"/>
    <property type="match status" value="1"/>
</dbReference>
<keyword evidence="4 11" id="KW-0227">DNA damage</keyword>
<dbReference type="PROSITE" id="PS01056">
    <property type="entry name" value="DNA_LIGASE_N2"/>
    <property type="match status" value="1"/>
</dbReference>
<keyword evidence="2 11" id="KW-0235">DNA replication</keyword>
<dbReference type="SUPFAM" id="SSF50249">
    <property type="entry name" value="Nucleic acid-binding proteins"/>
    <property type="match status" value="1"/>
</dbReference>
<dbReference type="Proteomes" id="UP001198242">
    <property type="component" value="Unassembled WGS sequence"/>
</dbReference>
<evidence type="ECO:0000256" key="7">
    <source>
        <dbReference type="ARBA" id="ARBA00023027"/>
    </source>
</evidence>
<feature type="binding site" evidence="11">
    <location>
        <position position="118"/>
    </location>
    <ligand>
        <name>NAD(+)</name>
        <dbReference type="ChEBI" id="CHEBI:57540"/>
    </ligand>
</feature>
<comment type="caution">
    <text evidence="11">Lacks conserved residue(s) required for the propagation of feature annotation.</text>
</comment>
<feature type="binding site" evidence="11">
    <location>
        <begin position="73"/>
        <end position="74"/>
    </location>
    <ligand>
        <name>NAD(+)</name>
        <dbReference type="ChEBI" id="CHEBI:57540"/>
    </ligand>
</feature>
<dbReference type="PROSITE" id="PS50172">
    <property type="entry name" value="BRCT"/>
    <property type="match status" value="1"/>
</dbReference>
<evidence type="ECO:0000256" key="11">
    <source>
        <dbReference type="HAMAP-Rule" id="MF_01588"/>
    </source>
</evidence>
<feature type="binding site" evidence="11">
    <location>
        <position position="152"/>
    </location>
    <ligand>
        <name>NAD(+)</name>
        <dbReference type="ChEBI" id="CHEBI:57540"/>
    </ligand>
</feature>
<evidence type="ECO:0000256" key="8">
    <source>
        <dbReference type="ARBA" id="ARBA00023204"/>
    </source>
</evidence>
<keyword evidence="9 11" id="KW-0464">Manganese</keyword>
<evidence type="ECO:0000256" key="2">
    <source>
        <dbReference type="ARBA" id="ARBA00022705"/>
    </source>
</evidence>
<keyword evidence="8 11" id="KW-0234">DNA repair</keyword>
<dbReference type="InterPro" id="IPR013839">
    <property type="entry name" value="DNAligase_adenylation"/>
</dbReference>
<keyword evidence="5 11" id="KW-0862">Zinc</keyword>
<evidence type="ECO:0000256" key="6">
    <source>
        <dbReference type="ARBA" id="ARBA00022842"/>
    </source>
</evidence>
<dbReference type="GO" id="GO:0003911">
    <property type="term" value="F:DNA ligase (NAD+) activity"/>
    <property type="evidence" value="ECO:0007669"/>
    <property type="project" value="UniProtKB-UniRule"/>
</dbReference>
<feature type="binding site" evidence="11">
    <location>
        <position position="390"/>
    </location>
    <ligand>
        <name>Zn(2+)</name>
        <dbReference type="ChEBI" id="CHEBI:29105"/>
    </ligand>
</feature>
<keyword evidence="6 11" id="KW-0460">Magnesium</keyword>
<dbReference type="Gene3D" id="1.10.287.610">
    <property type="entry name" value="Helix hairpin bin"/>
    <property type="match status" value="1"/>
</dbReference>
<dbReference type="CDD" id="cd17748">
    <property type="entry name" value="BRCT_DNA_ligase_like"/>
    <property type="match status" value="1"/>
</dbReference>
<comment type="catalytic activity">
    <reaction evidence="10 11">
        <text>NAD(+) + (deoxyribonucleotide)n-3'-hydroxyl + 5'-phospho-(deoxyribonucleotide)m = (deoxyribonucleotide)n+m + AMP + beta-nicotinamide D-nucleotide.</text>
        <dbReference type="EC" id="6.5.1.2"/>
    </reaction>
</comment>
<feature type="domain" description="BRCT" evidence="12">
    <location>
        <begin position="574"/>
        <end position="657"/>
    </location>
</feature>
<dbReference type="InterPro" id="IPR036420">
    <property type="entry name" value="BRCT_dom_sf"/>
</dbReference>
<dbReference type="InterPro" id="IPR033136">
    <property type="entry name" value="DNA_ligase_CS"/>
</dbReference>
<dbReference type="InterPro" id="IPR004150">
    <property type="entry name" value="NAD_DNA_ligase_OB"/>
</dbReference>
<gene>
    <name evidence="11 13" type="primary">ligA</name>
    <name evidence="13" type="ORF">LKE05_04570</name>
</gene>
<keyword evidence="14" id="KW-1185">Reference proteome</keyword>
<dbReference type="EMBL" id="JAJEQM010000005">
    <property type="protein sequence ID" value="MCC2210067.1"/>
    <property type="molecule type" value="Genomic_DNA"/>
</dbReference>
<name>A0AAE3J907_9FIRM</name>
<comment type="function">
    <text evidence="11">DNA ligase that catalyzes the formation of phosphodiester linkages between 5'-phosphoryl and 3'-hydroxyl groups in double-stranded DNA using NAD as a coenzyme and as the energy source for the reaction. It is essential for DNA replication and repair of damaged DNA.</text>
</comment>
<feature type="binding site" evidence="11">
    <location>
        <position position="412"/>
    </location>
    <ligand>
        <name>Zn(2+)</name>
        <dbReference type="ChEBI" id="CHEBI:29105"/>
    </ligand>
</feature>
<dbReference type="NCBIfam" id="NF005932">
    <property type="entry name" value="PRK07956.1"/>
    <property type="match status" value="1"/>
</dbReference>
<evidence type="ECO:0000256" key="1">
    <source>
        <dbReference type="ARBA" id="ARBA00022598"/>
    </source>
</evidence>
<feature type="binding site" evidence="11">
    <location>
        <position position="387"/>
    </location>
    <ligand>
        <name>Zn(2+)</name>
        <dbReference type="ChEBI" id="CHEBI:29105"/>
    </ligand>
</feature>
<dbReference type="GO" id="GO:0046872">
    <property type="term" value="F:metal ion binding"/>
    <property type="evidence" value="ECO:0007669"/>
    <property type="project" value="UniProtKB-KW"/>
</dbReference>
<dbReference type="EC" id="6.5.1.2" evidence="11"/>
<dbReference type="SUPFAM" id="SSF56091">
    <property type="entry name" value="DNA ligase/mRNA capping enzyme, catalytic domain"/>
    <property type="match status" value="1"/>
</dbReference>
<comment type="similarity">
    <text evidence="11">Belongs to the NAD-dependent DNA ligase family. LigA subfamily.</text>
</comment>
<dbReference type="AlphaFoldDB" id="A0AAE3J907"/>
<accession>A0AAE3J907</accession>
<dbReference type="Gene3D" id="3.30.470.30">
    <property type="entry name" value="DNA ligase/mRNA capping enzyme"/>
    <property type="match status" value="1"/>
</dbReference>
<dbReference type="GO" id="GO:0006260">
    <property type="term" value="P:DNA replication"/>
    <property type="evidence" value="ECO:0007669"/>
    <property type="project" value="UniProtKB-KW"/>
</dbReference>
<keyword evidence="3 11" id="KW-0479">Metal-binding</keyword>
<dbReference type="GO" id="GO:0006281">
    <property type="term" value="P:DNA repair"/>
    <property type="evidence" value="ECO:0007669"/>
    <property type="project" value="UniProtKB-KW"/>
</dbReference>
<dbReference type="Gene3D" id="2.40.50.140">
    <property type="entry name" value="Nucleic acid-binding proteins"/>
    <property type="match status" value="1"/>
</dbReference>
<protein>
    <recommendedName>
        <fullName evidence="11">DNA ligase</fullName>
        <ecNumber evidence="11">6.5.1.2</ecNumber>
    </recommendedName>
    <alternativeName>
        <fullName evidence="11">Polydeoxyribonucleotide synthase [NAD(+)]</fullName>
    </alternativeName>
</protein>
<dbReference type="InterPro" id="IPR010994">
    <property type="entry name" value="RuvA_2-like"/>
</dbReference>
<dbReference type="NCBIfam" id="TIGR00575">
    <property type="entry name" value="dnlj"/>
    <property type="match status" value="1"/>
</dbReference>
<sequence>MKELIAELNNAANAYYNTAKPIMSDAEFDSKLEDLRSLEEETNITMANSPTQKVGTEVLDSIAKVVHKTPMLSLNKCHSVEEIEKFANYRPLVASIKLDGLSCRLIYENGDLVRAESRGNGIEGNDITQAVKQFQNVPLHINKEGTYVIDGEALITLDDFAKINKDGQFKNSRNLSAGTLSSLDTSVVKDRRLSWFAWEVIENDSADETNLSFHNQLAEASELGFDVVPFFDVVSFENVHMDYQVVIDKMLDIAEQECLPQDGVVFKFDDVQYGKSLGNTSHHFRNGIAFKVKNDSVETTLKNIEYTIGKTGVLTPTAVFEPVEIEGTTVERATLHNISIMKELLGNPWIGQKIGVFKANLIVPAIRWGEIDNHTTERQYIPIPTHCPICHQPAIIKKDNDSEVLICTNEYCEGKLLKRLSHAVSKNALNIENLSEASLKRFIQLGYVKSIKDIYHLEDFKEQIQSLEGFGQKSVEKLLSAIQKSRNTTLAQFLYSLSIPLLGKNASKDISKVCENDFNIFVNVLSNKERKAFTHIDGIGIELAMSMTDYWKKYNLDILDLANEFIFEKEKENSTVDTLQGKSFCITGKLISYSNRAELVKEIESHGGKVVSSVTKKTDYLINNDTESVSSKNKTAKSLGIPIISEVKFKQMREGEK</sequence>
<dbReference type="InterPro" id="IPR001357">
    <property type="entry name" value="BRCT_dom"/>
</dbReference>
<feature type="binding site" evidence="11">
    <location>
        <position position="267"/>
    </location>
    <ligand>
        <name>NAD(+)</name>
        <dbReference type="ChEBI" id="CHEBI:57540"/>
    </ligand>
</feature>
<keyword evidence="1 11" id="KW-0436">Ligase</keyword>
<evidence type="ECO:0000256" key="9">
    <source>
        <dbReference type="ARBA" id="ARBA00023211"/>
    </source>
</evidence>
<evidence type="ECO:0000313" key="14">
    <source>
        <dbReference type="Proteomes" id="UP001198242"/>
    </source>
</evidence>
<dbReference type="SUPFAM" id="SSF52113">
    <property type="entry name" value="BRCT domain"/>
    <property type="match status" value="1"/>
</dbReference>
<dbReference type="Gene3D" id="1.10.150.20">
    <property type="entry name" value="5' to 3' exonuclease, C-terminal subdomain"/>
    <property type="match status" value="2"/>
</dbReference>
<dbReference type="InterPro" id="IPR001679">
    <property type="entry name" value="DNA_ligase"/>
</dbReference>
<dbReference type="RefSeq" id="WP_308456093.1">
    <property type="nucleotide sequence ID" value="NZ_JAJEQM010000005.1"/>
</dbReference>
<dbReference type="Gene3D" id="3.40.50.10190">
    <property type="entry name" value="BRCT domain"/>
    <property type="match status" value="1"/>
</dbReference>
<evidence type="ECO:0000256" key="3">
    <source>
        <dbReference type="ARBA" id="ARBA00022723"/>
    </source>
</evidence>
<keyword evidence="7 11" id="KW-0520">NAD</keyword>
<feature type="binding site" evidence="11">
    <location>
        <begin position="25"/>
        <end position="29"/>
    </location>
    <ligand>
        <name>NAD(+)</name>
        <dbReference type="ChEBI" id="CHEBI:57540"/>
    </ligand>
</feature>
<dbReference type="SMART" id="SM00292">
    <property type="entry name" value="BRCT"/>
    <property type="match status" value="1"/>
</dbReference>
<dbReference type="InterPro" id="IPR012340">
    <property type="entry name" value="NA-bd_OB-fold"/>
</dbReference>
<dbReference type="Pfam" id="PF00533">
    <property type="entry name" value="BRCT"/>
    <property type="match status" value="1"/>
</dbReference>
<evidence type="ECO:0000259" key="12">
    <source>
        <dbReference type="PROSITE" id="PS50172"/>
    </source>
</evidence>